<dbReference type="GO" id="GO:0008017">
    <property type="term" value="F:microtubule binding"/>
    <property type="evidence" value="ECO:0007669"/>
    <property type="project" value="InterPro"/>
</dbReference>
<evidence type="ECO:0000256" key="2">
    <source>
        <dbReference type="ARBA" id="ARBA00004300"/>
    </source>
</evidence>
<dbReference type="AlphaFoldDB" id="A0A914B3P4"/>
<dbReference type="PROSITE" id="PS00411">
    <property type="entry name" value="KINESIN_MOTOR_1"/>
    <property type="match status" value="1"/>
</dbReference>
<evidence type="ECO:0000256" key="12">
    <source>
        <dbReference type="ARBA" id="ARBA00023175"/>
    </source>
</evidence>
<dbReference type="PANTHER" id="PTHR47972">
    <property type="entry name" value="KINESIN-LIKE PROTEIN KLP-3"/>
    <property type="match status" value="1"/>
</dbReference>
<dbReference type="InterPro" id="IPR001752">
    <property type="entry name" value="Kinesin_motor_dom"/>
</dbReference>
<keyword evidence="9" id="KW-0965">Cell junction</keyword>
<evidence type="ECO:0000256" key="18">
    <source>
        <dbReference type="SAM" id="Coils"/>
    </source>
</evidence>
<dbReference type="InterPro" id="IPR027417">
    <property type="entry name" value="P-loop_NTPase"/>
</dbReference>
<comment type="subcellular location">
    <subcellularLocation>
        <location evidence="3">Cell junction</location>
        <location evidence="3">Adherens junction</location>
    </subcellularLocation>
    <subcellularLocation>
        <location evidence="2">Cytoplasm</location>
        <location evidence="2">Cytoskeleton</location>
        <location evidence="2">Microtubule organizing center</location>
        <location evidence="2">Centrosome</location>
    </subcellularLocation>
    <subcellularLocation>
        <location evidence="1">Cytoplasmic vesicle membrane</location>
        <topology evidence="1">Peripheral membrane protein</topology>
    </subcellularLocation>
</comment>
<evidence type="ECO:0000259" key="20">
    <source>
        <dbReference type="PROSITE" id="PS50067"/>
    </source>
</evidence>
<keyword evidence="11" id="KW-0472">Membrane</keyword>
<protein>
    <recommendedName>
        <fullName evidence="16">Kinesin-like protein KIFC3</fullName>
    </recommendedName>
</protein>
<evidence type="ECO:0000256" key="17">
    <source>
        <dbReference type="PROSITE-ProRule" id="PRU00283"/>
    </source>
</evidence>
<sequence length="1001" mass="113660">MAYTHANKFVFNTPKTYQSPAMGGPGKLRSPTPSKWETMKEELGLSDDDYLKSESDNSGDENEVNGYGRVSRDVVEALQKELDEKDKQREELILQVKKFRDSDKKYRSRCEKEHASKWQQIKIMRKTHESHLDEKRQLIRNLQDIIEEQEGRIYDLESELKGNNSPTPSAPSLSEHVQKLASSLDRLQTEMAGIREKQLAAEHQLVAMEQDHDNEKQGIQEDMAQLRSELNNAQGMIQTLRNGDAIPSGTDNEKEIELLKAELHKYEDELERAKAMQQEAAQEQAMQDQEEIRSLQEEVKWYREELERAKMAHEKTTQEQVMRDEREIEMLREELRRYEDELRIAKELQEKTAKERAEMSQKDVAIIKKFELENSRLKDRILELEADVATKSKIMVETEASHKKQQHRLERAIKEQASRLKAVEMEFSDLKANPQVVEVVKTVTVESEEAKDAVVAAQKTNIRLRQQVTTLKESCEATEKQLKHSKTHVLALQERLQEQESQMAILDKELKAVMERSAAEVTDARKQGEEMARTLTQRFTAVQAKFANIRPGLLTVAQEYQQLRSLCAQFPSMLKAAIAQAKEEIGKALADITEHNRELVHKYHKEMALRKKYHNEIIDLKGSIRVFCRVRPIIREDGAGALSKNAVSLDVDDDALIYLQNKGRSTTFEVDKVFAADSTQEQVFHEVQPLVVSSIDGYNVCIFAYGQTGSGKTYTMEGPSSNPGINQRALQHLFQETEQRTEEWDYTITVSVMEIYNEQLRDLLGDDPQFKLEIKMNPDGSGLYVPGLCEVEVDCVDDVNEVFRRGKRNRATATTDMNEHSSRSHALLCVKIVGSNKTSGKRVMGKLNLVDLAGSERVNKSGSSGDTTRLKEAQSINKSLSSLGDVIFALRTKQGHVPYRNSKLTYLLQESLGGDSKTLMVVQISPVAKNVSESQCSLSFAQRVRAVELGAASKRTETAEVAVLKDRLAQYEDGPSSGYHSSPTRSNRSTPTKTPRGTQRK</sequence>
<keyword evidence="8 17" id="KW-0067">ATP-binding</keyword>
<dbReference type="OrthoDB" id="3176171at2759"/>
<evidence type="ECO:0000313" key="21">
    <source>
        <dbReference type="EnsemblMetazoa" id="XP_038070424.1"/>
    </source>
</evidence>
<evidence type="ECO:0000256" key="9">
    <source>
        <dbReference type="ARBA" id="ARBA00022949"/>
    </source>
</evidence>
<feature type="domain" description="Kinesin motor" evidence="20">
    <location>
        <begin position="623"/>
        <end position="947"/>
    </location>
</feature>
<dbReference type="GO" id="GO:0005813">
    <property type="term" value="C:centrosome"/>
    <property type="evidence" value="ECO:0007669"/>
    <property type="project" value="UniProtKB-SubCell"/>
</dbReference>
<evidence type="ECO:0000256" key="11">
    <source>
        <dbReference type="ARBA" id="ARBA00023136"/>
    </source>
</evidence>
<dbReference type="OMA" id="WSYTVTV"/>
<reference evidence="21" key="1">
    <citation type="submission" date="2022-11" db="UniProtKB">
        <authorList>
            <consortium name="EnsemblMetazoa"/>
        </authorList>
    </citation>
    <scope>IDENTIFICATION</scope>
</reference>
<keyword evidence="7 17" id="KW-0547">Nucleotide-binding</keyword>
<dbReference type="GO" id="GO:0005524">
    <property type="term" value="F:ATP binding"/>
    <property type="evidence" value="ECO:0007669"/>
    <property type="project" value="UniProtKB-UniRule"/>
</dbReference>
<proteinExistence type="inferred from homology"/>
<comment type="similarity">
    <text evidence="17">Belongs to the TRAFAC class myosin-kinesin ATPase superfamily. Kinesin family.</text>
</comment>
<name>A0A914B3P4_PATMI</name>
<dbReference type="CTD" id="3801"/>
<evidence type="ECO:0000256" key="6">
    <source>
        <dbReference type="ARBA" id="ARBA00022701"/>
    </source>
</evidence>
<evidence type="ECO:0000256" key="13">
    <source>
        <dbReference type="ARBA" id="ARBA00023212"/>
    </source>
</evidence>
<dbReference type="Proteomes" id="UP000887568">
    <property type="component" value="Unplaced"/>
</dbReference>
<dbReference type="PRINTS" id="PR00380">
    <property type="entry name" value="KINESINHEAVY"/>
</dbReference>
<feature type="compositionally biased region" description="Basic and acidic residues" evidence="19">
    <location>
        <begin position="37"/>
        <end position="55"/>
    </location>
</feature>
<dbReference type="InterPro" id="IPR036961">
    <property type="entry name" value="Kinesin_motor_dom_sf"/>
</dbReference>
<evidence type="ECO:0000313" key="22">
    <source>
        <dbReference type="Proteomes" id="UP000887568"/>
    </source>
</evidence>
<dbReference type="InterPro" id="IPR027640">
    <property type="entry name" value="Kinesin-like_fam"/>
</dbReference>
<dbReference type="GO" id="GO:0005874">
    <property type="term" value="C:microtubule"/>
    <property type="evidence" value="ECO:0007669"/>
    <property type="project" value="UniProtKB-KW"/>
</dbReference>
<evidence type="ECO:0000256" key="16">
    <source>
        <dbReference type="ARBA" id="ARBA00073326"/>
    </source>
</evidence>
<dbReference type="PANTHER" id="PTHR47972:SF28">
    <property type="entry name" value="KINESIN-LIKE PROTEIN KLP-3"/>
    <property type="match status" value="1"/>
</dbReference>
<keyword evidence="4" id="KW-0963">Cytoplasm</keyword>
<dbReference type="GO" id="GO:0005871">
    <property type="term" value="C:kinesin complex"/>
    <property type="evidence" value="ECO:0007669"/>
    <property type="project" value="UniProtKB-ARBA"/>
</dbReference>
<dbReference type="SUPFAM" id="SSF52540">
    <property type="entry name" value="P-loop containing nucleoside triphosphate hydrolases"/>
    <property type="match status" value="1"/>
</dbReference>
<comment type="function">
    <text evidence="15">Minus-end microtubule-dependent motor protein. Involved in apically targeted transport. Required for zonula adherens maintenance.</text>
</comment>
<dbReference type="InterPro" id="IPR019821">
    <property type="entry name" value="Kinesin_motor_CS"/>
</dbReference>
<dbReference type="PROSITE" id="PS50067">
    <property type="entry name" value="KINESIN_MOTOR_2"/>
    <property type="match status" value="1"/>
</dbReference>
<dbReference type="CDD" id="cd01366">
    <property type="entry name" value="KISc_C_terminal"/>
    <property type="match status" value="1"/>
</dbReference>
<dbReference type="GO" id="GO:0005912">
    <property type="term" value="C:adherens junction"/>
    <property type="evidence" value="ECO:0007669"/>
    <property type="project" value="UniProtKB-SubCell"/>
</dbReference>
<keyword evidence="6" id="KW-0493">Microtubule</keyword>
<keyword evidence="10 18" id="KW-0175">Coiled coil</keyword>
<accession>A0A914B3P4</accession>
<organism evidence="21 22">
    <name type="scientific">Patiria miniata</name>
    <name type="common">Bat star</name>
    <name type="synonym">Asterina miniata</name>
    <dbReference type="NCBI Taxonomy" id="46514"/>
    <lineage>
        <taxon>Eukaryota</taxon>
        <taxon>Metazoa</taxon>
        <taxon>Echinodermata</taxon>
        <taxon>Eleutherozoa</taxon>
        <taxon>Asterozoa</taxon>
        <taxon>Asteroidea</taxon>
        <taxon>Valvatacea</taxon>
        <taxon>Valvatida</taxon>
        <taxon>Asterinidae</taxon>
        <taxon>Patiria</taxon>
    </lineage>
</organism>
<feature type="coiled-coil region" evidence="18">
    <location>
        <begin position="75"/>
        <end position="102"/>
    </location>
</feature>
<keyword evidence="5" id="KW-0597">Phosphoprotein</keyword>
<dbReference type="GeneID" id="119739520"/>
<dbReference type="GO" id="GO:0030659">
    <property type="term" value="C:cytoplasmic vesicle membrane"/>
    <property type="evidence" value="ECO:0007669"/>
    <property type="project" value="UniProtKB-SubCell"/>
</dbReference>
<dbReference type="RefSeq" id="XP_038070424.1">
    <property type="nucleotide sequence ID" value="XM_038214496.1"/>
</dbReference>
<feature type="binding site" evidence="17">
    <location>
        <begin position="706"/>
        <end position="713"/>
    </location>
    <ligand>
        <name>ATP</name>
        <dbReference type="ChEBI" id="CHEBI:30616"/>
    </ligand>
</feature>
<dbReference type="GO" id="GO:0003777">
    <property type="term" value="F:microtubule motor activity"/>
    <property type="evidence" value="ECO:0007669"/>
    <property type="project" value="InterPro"/>
</dbReference>
<dbReference type="GO" id="GO:0007018">
    <property type="term" value="P:microtubule-based movement"/>
    <property type="evidence" value="ECO:0007669"/>
    <property type="project" value="InterPro"/>
</dbReference>
<evidence type="ECO:0000256" key="8">
    <source>
        <dbReference type="ARBA" id="ARBA00022840"/>
    </source>
</evidence>
<dbReference type="EnsemblMetazoa" id="XM_038214496.1">
    <property type="protein sequence ID" value="XP_038070424.1"/>
    <property type="gene ID" value="LOC119739520"/>
</dbReference>
<evidence type="ECO:0000256" key="19">
    <source>
        <dbReference type="SAM" id="MobiDB-lite"/>
    </source>
</evidence>
<feature type="coiled-coil region" evidence="18">
    <location>
        <begin position="128"/>
        <end position="516"/>
    </location>
</feature>
<dbReference type="Pfam" id="PF00225">
    <property type="entry name" value="Kinesin"/>
    <property type="match status" value="1"/>
</dbReference>
<dbReference type="SMART" id="SM00129">
    <property type="entry name" value="KISc"/>
    <property type="match status" value="1"/>
</dbReference>
<evidence type="ECO:0000256" key="1">
    <source>
        <dbReference type="ARBA" id="ARBA00004284"/>
    </source>
</evidence>
<evidence type="ECO:0000256" key="3">
    <source>
        <dbReference type="ARBA" id="ARBA00004536"/>
    </source>
</evidence>
<keyword evidence="22" id="KW-1185">Reference proteome</keyword>
<evidence type="ECO:0000256" key="10">
    <source>
        <dbReference type="ARBA" id="ARBA00023054"/>
    </source>
</evidence>
<evidence type="ECO:0000256" key="14">
    <source>
        <dbReference type="ARBA" id="ARBA00023329"/>
    </source>
</evidence>
<evidence type="ECO:0000256" key="5">
    <source>
        <dbReference type="ARBA" id="ARBA00022553"/>
    </source>
</evidence>
<keyword evidence="12 17" id="KW-0505">Motor protein</keyword>
<feature type="region of interest" description="Disordered" evidence="19">
    <location>
        <begin position="971"/>
        <end position="1001"/>
    </location>
</feature>
<evidence type="ECO:0000256" key="15">
    <source>
        <dbReference type="ARBA" id="ARBA00060102"/>
    </source>
</evidence>
<evidence type="ECO:0000256" key="4">
    <source>
        <dbReference type="ARBA" id="ARBA00022490"/>
    </source>
</evidence>
<feature type="compositionally biased region" description="Low complexity" evidence="19">
    <location>
        <begin position="981"/>
        <end position="1001"/>
    </location>
</feature>
<dbReference type="FunFam" id="3.40.850.10:FF:000022">
    <property type="entry name" value="Kinesin-like protein"/>
    <property type="match status" value="1"/>
</dbReference>
<evidence type="ECO:0000256" key="7">
    <source>
        <dbReference type="ARBA" id="ARBA00022741"/>
    </source>
</evidence>
<keyword evidence="13" id="KW-0206">Cytoskeleton</keyword>
<feature type="region of interest" description="Disordered" evidence="19">
    <location>
        <begin position="14"/>
        <end position="68"/>
    </location>
</feature>
<dbReference type="Gene3D" id="3.40.850.10">
    <property type="entry name" value="Kinesin motor domain"/>
    <property type="match status" value="1"/>
</dbReference>
<keyword evidence="14" id="KW-0968">Cytoplasmic vesicle</keyword>